<dbReference type="OMA" id="TERYWWI"/>
<dbReference type="EMBL" id="GL380090">
    <property type="protein sequence ID" value="EGT46090.1"/>
    <property type="molecule type" value="Genomic_DNA"/>
</dbReference>
<accession>G0P5X0</accession>
<evidence type="ECO:0000313" key="2">
    <source>
        <dbReference type="Proteomes" id="UP000008068"/>
    </source>
</evidence>
<organism evidence="2">
    <name type="scientific">Caenorhabditis brenneri</name>
    <name type="common">Nematode worm</name>
    <dbReference type="NCBI Taxonomy" id="135651"/>
    <lineage>
        <taxon>Eukaryota</taxon>
        <taxon>Metazoa</taxon>
        <taxon>Ecdysozoa</taxon>
        <taxon>Nematoda</taxon>
        <taxon>Chromadorea</taxon>
        <taxon>Rhabditida</taxon>
        <taxon>Rhabditina</taxon>
        <taxon>Rhabditomorpha</taxon>
        <taxon>Rhabditoidea</taxon>
        <taxon>Rhabditidae</taxon>
        <taxon>Peloderinae</taxon>
        <taxon>Caenorhabditis</taxon>
    </lineage>
</organism>
<keyword evidence="2" id="KW-1185">Reference proteome</keyword>
<dbReference type="AlphaFoldDB" id="G0P5X0"/>
<protein>
    <submittedName>
        <fullName evidence="1">Uncharacterized protein</fullName>
    </submittedName>
</protein>
<reference evidence="2" key="1">
    <citation type="submission" date="2011-07" db="EMBL/GenBank/DDBJ databases">
        <authorList>
            <consortium name="Caenorhabditis brenneri Sequencing and Analysis Consortium"/>
            <person name="Wilson R.K."/>
        </authorList>
    </citation>
    <scope>NUCLEOTIDE SEQUENCE [LARGE SCALE GENOMIC DNA]</scope>
    <source>
        <strain evidence="2">PB2801</strain>
    </source>
</reference>
<dbReference type="InParanoid" id="G0P5X0"/>
<dbReference type="HOGENOM" id="CLU_335935_0_0_1"/>
<dbReference type="Proteomes" id="UP000008068">
    <property type="component" value="Unassembled WGS sequence"/>
</dbReference>
<sequence length="1007" mass="114416">MKKCKCNVNLFNREDVRNNEGGKYLANQKIWEPVVTSDDDCLIAVNCNPIAGVSSFFTVLFRSNGGPHYINRVVGNVSTFVPQPRNIGDLACREDTDGSWQWFFHGSPIYDFSFACVSDMNSCDCEPMEIMSDITPRMPDVHTRCDFFTSRCKNNEQVPFIFNQGTAIHPGSLDPWWTTQYEDLFCVKKDDGSFKWYFSNAELEYPTLYCFSNEQYYNESATDYCGVFQVINNVDQFNDLSWRYLKGRYQNATFGVNNWQRGYYESFDITCDEGFEPVIFTTNNEPLVLPKSNPTVKCTYNPMTNELRMWVANGTRLISPAAACVRLEITPPIDMNGCKCPQIQYISQQEIINMGGYSAYLGKRYTTSLPVTVSKQCQVSFDGNELFDIFVFHAVLFRDEAPPVIMRRFLPSVQDHKNVTLQDLTCRKEGDNYQWNYKDSKITDQTLYLAFQANWGGCLCSEFKVDDTVTMTKGEGSCDIMKFECKNPLHGIEVSYIAKSGPNVGSQAVIRSPSSDLTLVGPFCNYDTWYINGIEVENPVASCTENPTEPTYSNFAKTCPCSNPGVFSSPPESNFTSFWNKFSSYYPGSEAFKNREAPYEMPPNYNTDGCRTTYSCLEDDTFVVFSMNYKPMIYPAGGKTPDMRCVVPPLAQNTVTERYWWIDNVMVSMPVFACFLRDEDIDNPSCKCDKLIGSAPINLSRYDHSEYLKDRQQFSPSWEISPTCDVSVDISASTVDNFFLYMIMDQKDPLFIRRFTPSTNRNELVPLPEFKCLQVGDNYLWHHNEVPFGRDIQQVLISDEECGCYRFNINNNVVTPLDGSCNALRIQCNNQNFSINLWDTVLPVAEFASSDITIAEATCVNKRWYYNGLRIDNPEVMCSNPTQTIIEGKCSCPLITSLEFTADQLNGSSWPYTSMLYRIPSEFSMKTSVKGTISWDNDTCKVTLNCAPGQTVAVVSRYKNFLSFPPGTVPDVYCSPLLATSAFSGVPNKQMWIDGNLRLASYFTCYD</sequence>
<proteinExistence type="predicted"/>
<gene>
    <name evidence="1" type="ORF">CAEBREN_06180</name>
</gene>
<evidence type="ECO:0000313" key="1">
    <source>
        <dbReference type="EMBL" id="EGT46090.1"/>
    </source>
</evidence>
<dbReference type="OrthoDB" id="5891000at2759"/>
<name>G0P5X0_CAEBE</name>
<dbReference type="eggNOG" id="ENOG502TID8">
    <property type="taxonomic scope" value="Eukaryota"/>
</dbReference>